<dbReference type="FunFam" id="3.30.980.10:FF:000004">
    <property type="entry name" value="Alanine--tRNA ligase, cytoplasmic"/>
    <property type="match status" value="1"/>
</dbReference>
<dbReference type="EC" id="6.1.1.7" evidence="13"/>
<dbReference type="InterPro" id="IPR050058">
    <property type="entry name" value="Ala-tRNA_ligase"/>
</dbReference>
<name>A0A9W7G8K4_9STRA</name>
<evidence type="ECO:0000256" key="10">
    <source>
        <dbReference type="ARBA" id="ARBA00022917"/>
    </source>
</evidence>
<dbReference type="GO" id="GO:0005739">
    <property type="term" value="C:mitochondrion"/>
    <property type="evidence" value="ECO:0007669"/>
    <property type="project" value="UniProtKB-SubCell"/>
</dbReference>
<gene>
    <name evidence="16" type="ORF">TrRE_jg8029</name>
</gene>
<evidence type="ECO:0000256" key="6">
    <source>
        <dbReference type="ARBA" id="ARBA00022741"/>
    </source>
</evidence>
<dbReference type="FunFam" id="3.30.930.10:FF:000011">
    <property type="entry name" value="Alanine--tRNA ligase, cytoplasmic"/>
    <property type="match status" value="1"/>
</dbReference>
<comment type="domain">
    <text evidence="13">Consists of three domains; the N-terminal catalytic domain, the editing domain and the C-terminal C-Ala domain. The editing domain removes incorrectly charged amino acids, while the C-Ala domain, along with tRNA(Ala), serves as a bridge to cooperatively bring together the editing and aminoacylation centers thus stimulating deacylation of misacylated tRNAs.</text>
</comment>
<dbReference type="GO" id="GO:0004813">
    <property type="term" value="F:alanine-tRNA ligase activity"/>
    <property type="evidence" value="ECO:0007669"/>
    <property type="project" value="UniProtKB-UniRule"/>
</dbReference>
<comment type="caution">
    <text evidence="16">The sequence shown here is derived from an EMBL/GenBank/DDBJ whole genome shotgun (WGS) entry which is preliminary data.</text>
</comment>
<protein>
    <recommendedName>
        <fullName evidence="13">Alanine--tRNA ligase</fullName>
        <ecNumber evidence="13">6.1.1.7</ecNumber>
    </recommendedName>
    <alternativeName>
        <fullName evidence="13">Alanyl-tRNA synthetase</fullName>
        <shortName evidence="13">AlaRS</shortName>
    </alternativeName>
</protein>
<feature type="binding site" evidence="13">
    <location>
        <position position="767"/>
    </location>
    <ligand>
        <name>Zn(2+)</name>
        <dbReference type="ChEBI" id="CHEBI:29105"/>
    </ligand>
</feature>
<comment type="subcellular location">
    <subcellularLocation>
        <location evidence="13">Mitochondrion</location>
    </subcellularLocation>
    <subcellularLocation>
        <location evidence="13">Cytoplasm</location>
    </subcellularLocation>
    <subcellularLocation>
        <location evidence="1">Plastid</location>
        <location evidence="1">Chloroplast</location>
    </subcellularLocation>
</comment>
<evidence type="ECO:0000259" key="15">
    <source>
        <dbReference type="PROSITE" id="PS50860"/>
    </source>
</evidence>
<dbReference type="EMBL" id="BRXZ01007923">
    <property type="protein sequence ID" value="GMI35996.1"/>
    <property type="molecule type" value="Genomic_DNA"/>
</dbReference>
<comment type="subunit">
    <text evidence="13">Monomer.</text>
</comment>
<keyword evidence="13" id="KW-0496">Mitochondrion</keyword>
<accession>A0A9W7G8K4</accession>
<dbReference type="Gene3D" id="3.10.310.40">
    <property type="match status" value="1"/>
</dbReference>
<dbReference type="AlphaFoldDB" id="A0A9W7G8K4"/>
<evidence type="ECO:0000256" key="13">
    <source>
        <dbReference type="HAMAP-Rule" id="MF_03133"/>
    </source>
</evidence>
<dbReference type="Gene3D" id="3.30.930.10">
    <property type="entry name" value="Bira Bifunctional Protein, Domain 2"/>
    <property type="match status" value="1"/>
</dbReference>
<dbReference type="PANTHER" id="PTHR11777">
    <property type="entry name" value="ALANYL-TRNA SYNTHETASE"/>
    <property type="match status" value="1"/>
</dbReference>
<dbReference type="GO" id="GO:0005524">
    <property type="term" value="F:ATP binding"/>
    <property type="evidence" value="ECO:0007669"/>
    <property type="project" value="UniProtKB-UniRule"/>
</dbReference>
<sequence>MLVLKSLGPRLYQGAGSRSLRSRYPRDRAVNALFSTSQADTDKWSTSNVRNTFVEYFKSKHDHVNQVSSPVVPLLDPTLLFANAGMNQFKPIFLGQVDPSSPLANLKRACNSQKCIRAGGKHNDLDDVGRDTYHHTFFEMLGSWSFGDYFKEEAIEWAFDLLTNVYKIDSSRLYATYFGGDDKLGLPPDTEARDFWLKYLPADRVIACDAADNFWEMGDTGPCGPCSEIHYDRIGNRDASALVNADDPDVIEIWNIVFIEFNRDESGLKPLPNKHIDTGMGLERLASLLQGKPSNYDIDVFQPLFSALAASSKKGPYQGMVGTDDVTLRDTAYRAIADHARALSFAIADGAVPSNEGRGYVLRRILRRGVRYGQQILEADRGFFAKLIPIVVETFSEAYPELKAKEKDIIEIIEDEERAFGTMLDRGIVHFEELKVKMKDSKRDTVTGSEAFFMYDTMGFPPDLTELMAEEANFKFDMDGFNKEMEAQKERSRLDRKQKKSGDSSIVLELIAEQTDYLSKQGILPTDDSSKYSHEASTATSGKIVAIFDGSDSDTFGFKSSASSGDYVGVILDKSSFYAESGGQEADLGEVNMGSDGATLSVSDTQVFGGYVLHIGTLSASISVGDDSATLVDYDRRNMLNPNHSMTHVLNQALREIVSDDVDQRGSLVAADKLRFDFTNKKALKVEQLQATEDFVNSVIGAKQPVYDEIVPLSDAQSINGVRAVFGEFYPDPVRVISFGQDVQTMLKDPDSASWTELSVEFCGGTHVSNTAEAEEFVIIEETAVAKGVRRITAVTRDAAKECREVGKALESRIGSAEGKVGTKDNEEMGLQATALRKDLDSSVISAPLKANLRSRLEKVQKKIVELNKAKAGEKLNGCLTVVRENVVGKAVHAERFVGIESKGAVKIAETVKKTNPECCFFGVIETDEGKVMAFASVPDDKTGDVPANDWLKEVLEKFGGRGGGKPGFAQGQAPECDVDELLSFALESMKAKV</sequence>
<evidence type="ECO:0000256" key="8">
    <source>
        <dbReference type="ARBA" id="ARBA00022840"/>
    </source>
</evidence>
<keyword evidence="4 13" id="KW-0436">Ligase</keyword>
<dbReference type="SUPFAM" id="SSF50447">
    <property type="entry name" value="Translation proteins"/>
    <property type="match status" value="1"/>
</dbReference>
<keyword evidence="3 13" id="KW-0820">tRNA-binding</keyword>
<evidence type="ECO:0000256" key="2">
    <source>
        <dbReference type="ARBA" id="ARBA00008429"/>
    </source>
</evidence>
<evidence type="ECO:0000256" key="1">
    <source>
        <dbReference type="ARBA" id="ARBA00004229"/>
    </source>
</evidence>
<dbReference type="Pfam" id="PF01411">
    <property type="entry name" value="tRNA-synt_2c"/>
    <property type="match status" value="1"/>
</dbReference>
<dbReference type="InterPro" id="IPR018165">
    <property type="entry name" value="Ala-tRNA-synth_IIc_core"/>
</dbReference>
<evidence type="ECO:0000313" key="17">
    <source>
        <dbReference type="Proteomes" id="UP001165082"/>
    </source>
</evidence>
<dbReference type="InterPro" id="IPR003156">
    <property type="entry name" value="DHHA1_dom"/>
</dbReference>
<dbReference type="GO" id="GO:0070143">
    <property type="term" value="P:mitochondrial alanyl-tRNA aminoacylation"/>
    <property type="evidence" value="ECO:0007669"/>
    <property type="project" value="UniProtKB-UniRule"/>
</dbReference>
<keyword evidence="13" id="KW-0963">Cytoplasm</keyword>
<feature type="domain" description="Alanyl-transfer RNA synthetases family profile" evidence="15">
    <location>
        <begin position="44"/>
        <end position="800"/>
    </location>
</feature>
<feature type="binding site" evidence="13">
    <location>
        <position position="648"/>
    </location>
    <ligand>
        <name>Zn(2+)</name>
        <dbReference type="ChEBI" id="CHEBI:29105"/>
    </ligand>
</feature>
<dbReference type="Gene3D" id="2.40.30.130">
    <property type="match status" value="1"/>
</dbReference>
<dbReference type="GO" id="GO:0009507">
    <property type="term" value="C:chloroplast"/>
    <property type="evidence" value="ECO:0007669"/>
    <property type="project" value="UniProtKB-SubCell"/>
</dbReference>
<evidence type="ECO:0000256" key="12">
    <source>
        <dbReference type="ARBA" id="ARBA00048300"/>
    </source>
</evidence>
<comment type="cofactor">
    <cofactor evidence="13">
        <name>Zn(2+)</name>
        <dbReference type="ChEBI" id="CHEBI:29105"/>
    </cofactor>
    <text evidence="13">Binds 1 zinc ion per subunit.</text>
</comment>
<feature type="binding site" evidence="13">
    <location>
        <position position="644"/>
    </location>
    <ligand>
        <name>Zn(2+)</name>
        <dbReference type="ChEBI" id="CHEBI:29105"/>
    </ligand>
</feature>
<dbReference type="InterPro" id="IPR018164">
    <property type="entry name" value="Ala-tRNA-synth_IIc_N"/>
</dbReference>
<reference evidence="16" key="1">
    <citation type="submission" date="2022-07" db="EMBL/GenBank/DDBJ databases">
        <title>Genome analysis of Parmales, a sister group of diatoms, reveals the evolutionary specialization of diatoms from phago-mixotrophs to photoautotrophs.</title>
        <authorList>
            <person name="Ban H."/>
            <person name="Sato S."/>
            <person name="Yoshikawa S."/>
            <person name="Kazumasa Y."/>
            <person name="Nakamura Y."/>
            <person name="Ichinomiya M."/>
            <person name="Saitoh K."/>
            <person name="Sato N."/>
            <person name="Blanc-Mathieu R."/>
            <person name="Endo H."/>
            <person name="Kuwata A."/>
            <person name="Ogata H."/>
        </authorList>
    </citation>
    <scope>NUCLEOTIDE SEQUENCE</scope>
</reference>
<dbReference type="InterPro" id="IPR009000">
    <property type="entry name" value="Transl_B-barrel_sf"/>
</dbReference>
<dbReference type="OrthoDB" id="2423964at2759"/>
<dbReference type="Gene3D" id="3.30.980.10">
    <property type="entry name" value="Threonyl-trna Synthetase, Chain A, domain 2"/>
    <property type="match status" value="1"/>
</dbReference>
<evidence type="ECO:0000256" key="5">
    <source>
        <dbReference type="ARBA" id="ARBA00022723"/>
    </source>
</evidence>
<keyword evidence="6 13" id="KW-0547">Nucleotide-binding</keyword>
<dbReference type="HAMAP" id="MF_00036_B">
    <property type="entry name" value="Ala_tRNA_synth_B"/>
    <property type="match status" value="1"/>
</dbReference>
<dbReference type="Proteomes" id="UP001165082">
    <property type="component" value="Unassembled WGS sequence"/>
</dbReference>
<feature type="coiled-coil region" evidence="14">
    <location>
        <begin position="850"/>
        <end position="877"/>
    </location>
</feature>
<proteinExistence type="inferred from homology"/>
<dbReference type="InterPro" id="IPR018163">
    <property type="entry name" value="Thr/Ala-tRNA-synth_IIc_edit"/>
</dbReference>
<dbReference type="PRINTS" id="PR00980">
    <property type="entry name" value="TRNASYNTHALA"/>
</dbReference>
<keyword evidence="7 13" id="KW-0862">Zinc</keyword>
<dbReference type="GO" id="GO:0008270">
    <property type="term" value="F:zinc ion binding"/>
    <property type="evidence" value="ECO:0007669"/>
    <property type="project" value="UniProtKB-UniRule"/>
</dbReference>
<evidence type="ECO:0000256" key="3">
    <source>
        <dbReference type="ARBA" id="ARBA00022555"/>
    </source>
</evidence>
<comment type="catalytic activity">
    <reaction evidence="12 13">
        <text>tRNA(Ala) + L-alanine + ATP = L-alanyl-tRNA(Ala) + AMP + diphosphate</text>
        <dbReference type="Rhea" id="RHEA:12540"/>
        <dbReference type="Rhea" id="RHEA-COMP:9657"/>
        <dbReference type="Rhea" id="RHEA-COMP:9923"/>
        <dbReference type="ChEBI" id="CHEBI:30616"/>
        <dbReference type="ChEBI" id="CHEBI:33019"/>
        <dbReference type="ChEBI" id="CHEBI:57972"/>
        <dbReference type="ChEBI" id="CHEBI:78442"/>
        <dbReference type="ChEBI" id="CHEBI:78497"/>
        <dbReference type="ChEBI" id="CHEBI:456215"/>
        <dbReference type="EC" id="6.1.1.7"/>
    </reaction>
</comment>
<keyword evidence="9 13" id="KW-0694">RNA-binding</keyword>
<dbReference type="InterPro" id="IPR002318">
    <property type="entry name" value="Ala-tRNA-lgiase_IIc"/>
</dbReference>
<keyword evidence="11 13" id="KW-0030">Aminoacyl-tRNA synthetase</keyword>
<keyword evidence="8 13" id="KW-0067">ATP-binding</keyword>
<evidence type="ECO:0000256" key="11">
    <source>
        <dbReference type="ARBA" id="ARBA00023146"/>
    </source>
</evidence>
<keyword evidence="17" id="KW-1185">Reference proteome</keyword>
<dbReference type="CDD" id="cd00673">
    <property type="entry name" value="AlaRS_core"/>
    <property type="match status" value="1"/>
</dbReference>
<dbReference type="Pfam" id="PF02272">
    <property type="entry name" value="DHHA1"/>
    <property type="match status" value="1"/>
</dbReference>
<evidence type="ECO:0000256" key="4">
    <source>
        <dbReference type="ARBA" id="ARBA00022598"/>
    </source>
</evidence>
<evidence type="ECO:0000256" key="9">
    <source>
        <dbReference type="ARBA" id="ARBA00022884"/>
    </source>
</evidence>
<dbReference type="InterPro" id="IPR018162">
    <property type="entry name" value="Ala-tRNA-ligase_IIc_anticod-bd"/>
</dbReference>
<dbReference type="SUPFAM" id="SSF55681">
    <property type="entry name" value="Class II aaRS and biotin synthetases"/>
    <property type="match status" value="1"/>
</dbReference>
<dbReference type="SUPFAM" id="SSF55186">
    <property type="entry name" value="ThrRS/AlaRS common domain"/>
    <property type="match status" value="1"/>
</dbReference>
<keyword evidence="10 13" id="KW-0648">Protein biosynthesis</keyword>
<dbReference type="SUPFAM" id="SSF101353">
    <property type="entry name" value="Putative anticodon-binding domain of alanyl-tRNA synthetase (AlaRS)"/>
    <property type="match status" value="1"/>
</dbReference>
<keyword evidence="14" id="KW-0175">Coiled coil</keyword>
<comment type="similarity">
    <text evidence="2">Belongs to the class-II aminoacyl-tRNA synthetase family. Alax-L subfamily.</text>
</comment>
<dbReference type="PROSITE" id="PS50860">
    <property type="entry name" value="AA_TRNA_LIGASE_II_ALA"/>
    <property type="match status" value="1"/>
</dbReference>
<dbReference type="GO" id="GO:0000049">
    <property type="term" value="F:tRNA binding"/>
    <property type="evidence" value="ECO:0007669"/>
    <property type="project" value="UniProtKB-KW"/>
</dbReference>
<dbReference type="SMART" id="SM00863">
    <property type="entry name" value="tRNA_SAD"/>
    <property type="match status" value="1"/>
</dbReference>
<evidence type="ECO:0000313" key="16">
    <source>
        <dbReference type="EMBL" id="GMI35996.1"/>
    </source>
</evidence>
<dbReference type="InterPro" id="IPR023033">
    <property type="entry name" value="Ala_tRNA_ligase_euk/bac"/>
</dbReference>
<evidence type="ECO:0000256" key="14">
    <source>
        <dbReference type="SAM" id="Coils"/>
    </source>
</evidence>
<comment type="function">
    <text evidence="13">Catalyzes the attachment of alanine to tRNA(Ala) in a two-step reaction: alanine is first activated by ATP to form Ala-AMP and then transferred to the acceptor end of tRNA(Ala). Also edits incorrectly charged tRNA(Ala) via its editing domain.</text>
</comment>
<dbReference type="InterPro" id="IPR045864">
    <property type="entry name" value="aa-tRNA-synth_II/BPL/LPL"/>
</dbReference>
<dbReference type="InterPro" id="IPR012947">
    <property type="entry name" value="tRNA_SAD"/>
</dbReference>
<dbReference type="PANTHER" id="PTHR11777:SF9">
    <property type="entry name" value="ALANINE--TRNA LIGASE, CYTOPLASMIC"/>
    <property type="match status" value="1"/>
</dbReference>
<dbReference type="GO" id="GO:0002161">
    <property type="term" value="F:aminoacyl-tRNA deacylase activity"/>
    <property type="evidence" value="ECO:0007669"/>
    <property type="project" value="TreeGrafter"/>
</dbReference>
<evidence type="ECO:0000256" key="7">
    <source>
        <dbReference type="ARBA" id="ARBA00022833"/>
    </source>
</evidence>
<dbReference type="NCBIfam" id="TIGR00344">
    <property type="entry name" value="alaS"/>
    <property type="match status" value="1"/>
</dbReference>
<organism evidence="16 17">
    <name type="scientific">Triparma retinervis</name>
    <dbReference type="NCBI Taxonomy" id="2557542"/>
    <lineage>
        <taxon>Eukaryota</taxon>
        <taxon>Sar</taxon>
        <taxon>Stramenopiles</taxon>
        <taxon>Ochrophyta</taxon>
        <taxon>Bolidophyceae</taxon>
        <taxon>Parmales</taxon>
        <taxon>Triparmaceae</taxon>
        <taxon>Triparma</taxon>
    </lineage>
</organism>
<feature type="binding site" evidence="13">
    <location>
        <position position="763"/>
    </location>
    <ligand>
        <name>Zn(2+)</name>
        <dbReference type="ChEBI" id="CHEBI:29105"/>
    </ligand>
</feature>
<dbReference type="Pfam" id="PF07973">
    <property type="entry name" value="tRNA_SAD"/>
    <property type="match status" value="1"/>
</dbReference>
<keyword evidence="5 13" id="KW-0479">Metal-binding</keyword>